<keyword evidence="2" id="KW-1185">Reference proteome</keyword>
<comment type="caution">
    <text evidence="1">The sequence shown here is derived from an EMBL/GenBank/DDBJ whole genome shotgun (WGS) entry which is preliminary data.</text>
</comment>
<reference evidence="1 2" key="1">
    <citation type="submission" date="2019-09" db="EMBL/GenBank/DDBJ databases">
        <title>Wenzhouxiangella sp. Genome sequencing and assembly.</title>
        <authorList>
            <person name="Zhang R."/>
        </authorList>
    </citation>
    <scope>NUCLEOTIDE SEQUENCE [LARGE SCALE GENOMIC DNA]</scope>
    <source>
        <strain evidence="1 2">W260</strain>
    </source>
</reference>
<dbReference type="EMBL" id="VYXP01000013">
    <property type="protein sequence ID" value="KAA9129657.1"/>
    <property type="molecule type" value="Genomic_DNA"/>
</dbReference>
<protein>
    <submittedName>
        <fullName evidence="1">Uncharacterized protein</fullName>
    </submittedName>
</protein>
<evidence type="ECO:0000313" key="2">
    <source>
        <dbReference type="Proteomes" id="UP000325372"/>
    </source>
</evidence>
<dbReference type="AlphaFoldDB" id="A0A5N0T685"/>
<dbReference type="Proteomes" id="UP000325372">
    <property type="component" value="Unassembled WGS sequence"/>
</dbReference>
<name>A0A5N0T685_9GAMM</name>
<dbReference type="RefSeq" id="WP_191621464.1">
    <property type="nucleotide sequence ID" value="NZ_VYXP01000013.1"/>
</dbReference>
<proteinExistence type="predicted"/>
<gene>
    <name evidence="1" type="ORF">F3N42_14935</name>
</gene>
<sequence length="106" mass="11640">MPIFIVLPGIFEPPVDVCVKIFQEPGGIHVTVRRNPVTPMPVIPFNAPDALKYQMMICMERAGFGWVVLSFGGHPAVVAKVRAPGYQQKAIVSVVNRPMLRLSPAM</sequence>
<organism evidence="1 2">
    <name type="scientific">Marinihelvus fidelis</name>
    <dbReference type="NCBI Taxonomy" id="2613842"/>
    <lineage>
        <taxon>Bacteria</taxon>
        <taxon>Pseudomonadati</taxon>
        <taxon>Pseudomonadota</taxon>
        <taxon>Gammaproteobacteria</taxon>
        <taxon>Chromatiales</taxon>
        <taxon>Wenzhouxiangellaceae</taxon>
        <taxon>Marinihelvus</taxon>
    </lineage>
</organism>
<accession>A0A5N0T685</accession>
<evidence type="ECO:0000313" key="1">
    <source>
        <dbReference type="EMBL" id="KAA9129657.1"/>
    </source>
</evidence>